<feature type="transmembrane region" description="Helical" evidence="1">
    <location>
        <begin position="115"/>
        <end position="140"/>
    </location>
</feature>
<keyword evidence="1" id="KW-0472">Membrane</keyword>
<feature type="transmembrane region" description="Helical" evidence="1">
    <location>
        <begin position="446"/>
        <end position="470"/>
    </location>
</feature>
<proteinExistence type="predicted"/>
<feature type="transmembrane region" description="Helical" evidence="1">
    <location>
        <begin position="146"/>
        <end position="173"/>
    </location>
</feature>
<gene>
    <name evidence="2" type="ORF">AVDCRST_MAG63-3239</name>
</gene>
<dbReference type="EMBL" id="CADCTO010000425">
    <property type="protein sequence ID" value="CAA9275917.1"/>
    <property type="molecule type" value="Genomic_DNA"/>
</dbReference>
<feature type="transmembrane region" description="Helical" evidence="1">
    <location>
        <begin position="254"/>
        <end position="275"/>
    </location>
</feature>
<organism evidence="2">
    <name type="scientific">uncultured Armatimonadetes bacterium</name>
    <dbReference type="NCBI Taxonomy" id="157466"/>
    <lineage>
        <taxon>Bacteria</taxon>
        <taxon>Bacillati</taxon>
        <taxon>Armatimonadota</taxon>
        <taxon>environmental samples</taxon>
    </lineage>
</organism>
<feature type="transmembrane region" description="Helical" evidence="1">
    <location>
        <begin position="74"/>
        <end position="103"/>
    </location>
</feature>
<protein>
    <submittedName>
        <fullName evidence="2">Uncharacterized protein</fullName>
    </submittedName>
</protein>
<accession>A0A6J4JD35</accession>
<sequence length="529" mass="55528">MLAHLRLLLGMRLRAARNGVRFASVRERWFLAGLAAASLALFVVIAGAFGGLLWGTRRLGEDTLHLLIARTLLYLFLLLLGSAVPFAASTLFAPGDLVLLLATPARPAAVVLARLVDVVLVASAQFVVIGVPLLVGSAAALRLPFWAWPVFVALVLLFLALPPLLTAALLLLLARVVGLRRVRAVVALVSVVLAVGLCLLSVSEIAGQANSISRLARGALPDRAWNLSPVPAWMPSTWASDALIGLASPLPARAVAPLLLLLVATLACGAASLAVGRRVLLGETLLEGEGRGSLAAGERTFDRFLRVVPLLSPPARALVAKDTRYLLRDLVLLSQAGIPVILYLVPFVLAGAVLQQGAESLDLFYFSASMIATIAFMETSILGLSSVGLEGRAFWAVLHAPVSVAQFLWAKFVWAFGLSVALCVPLFLISCAVFRAPLSWGLAGAGALGLVCAALCGLAVGIAGLFPRFVYDNPAHRASVSALIWGFVGATGYILIAGIALGGGLFLALQWPERAVLVRTGASVFFALF</sequence>
<dbReference type="AlphaFoldDB" id="A0A6J4JD35"/>
<feature type="transmembrane region" description="Helical" evidence="1">
    <location>
        <begin position="185"/>
        <end position="206"/>
    </location>
</feature>
<evidence type="ECO:0000313" key="2">
    <source>
        <dbReference type="EMBL" id="CAA9275917.1"/>
    </source>
</evidence>
<feature type="transmembrane region" description="Helical" evidence="1">
    <location>
        <begin position="330"/>
        <end position="351"/>
    </location>
</feature>
<name>A0A6J4JD35_9BACT</name>
<feature type="transmembrane region" description="Helical" evidence="1">
    <location>
        <begin position="29"/>
        <end position="54"/>
    </location>
</feature>
<dbReference type="InterPro" id="IPR031599">
    <property type="entry name" value="ABC_tran_2"/>
</dbReference>
<keyword evidence="1" id="KW-1133">Transmembrane helix</keyword>
<evidence type="ECO:0000256" key="1">
    <source>
        <dbReference type="SAM" id="Phobius"/>
    </source>
</evidence>
<reference evidence="2" key="1">
    <citation type="submission" date="2020-02" db="EMBL/GenBank/DDBJ databases">
        <authorList>
            <person name="Meier V. D."/>
        </authorList>
    </citation>
    <scope>NUCLEOTIDE SEQUENCE</scope>
    <source>
        <strain evidence="2">AVDCRST_MAG63</strain>
    </source>
</reference>
<dbReference type="Pfam" id="PF16949">
    <property type="entry name" value="ABC_tran_2"/>
    <property type="match status" value="1"/>
</dbReference>
<keyword evidence="1" id="KW-0812">Transmembrane</keyword>
<feature type="transmembrane region" description="Helical" evidence="1">
    <location>
        <begin position="363"/>
        <end position="384"/>
    </location>
</feature>
<feature type="transmembrane region" description="Helical" evidence="1">
    <location>
        <begin position="415"/>
        <end position="434"/>
    </location>
</feature>
<feature type="transmembrane region" description="Helical" evidence="1">
    <location>
        <begin position="482"/>
        <end position="509"/>
    </location>
</feature>